<evidence type="ECO:0000313" key="1">
    <source>
        <dbReference type="EMBL" id="JAH02803.1"/>
    </source>
</evidence>
<name>A0A0E9PG42_ANGAN</name>
<protein>
    <submittedName>
        <fullName evidence="1">Uncharacterized protein</fullName>
    </submittedName>
</protein>
<accession>A0A0E9PG42</accession>
<organism evidence="1">
    <name type="scientific">Anguilla anguilla</name>
    <name type="common">European freshwater eel</name>
    <name type="synonym">Muraena anguilla</name>
    <dbReference type="NCBI Taxonomy" id="7936"/>
    <lineage>
        <taxon>Eukaryota</taxon>
        <taxon>Metazoa</taxon>
        <taxon>Chordata</taxon>
        <taxon>Craniata</taxon>
        <taxon>Vertebrata</taxon>
        <taxon>Euteleostomi</taxon>
        <taxon>Actinopterygii</taxon>
        <taxon>Neopterygii</taxon>
        <taxon>Teleostei</taxon>
        <taxon>Anguilliformes</taxon>
        <taxon>Anguillidae</taxon>
        <taxon>Anguilla</taxon>
    </lineage>
</organism>
<dbReference type="AlphaFoldDB" id="A0A0E9PG42"/>
<dbReference type="EMBL" id="GBXM01105774">
    <property type="protein sequence ID" value="JAH02803.1"/>
    <property type="molecule type" value="Transcribed_RNA"/>
</dbReference>
<proteinExistence type="predicted"/>
<sequence>MGELVFTSQVADPFIQVNSQHETIQKI</sequence>
<reference evidence="1" key="1">
    <citation type="submission" date="2014-11" db="EMBL/GenBank/DDBJ databases">
        <authorList>
            <person name="Amaro Gonzalez C."/>
        </authorList>
    </citation>
    <scope>NUCLEOTIDE SEQUENCE</scope>
</reference>
<reference evidence="1" key="2">
    <citation type="journal article" date="2015" name="Fish Shellfish Immunol.">
        <title>Early steps in the European eel (Anguilla anguilla)-Vibrio vulnificus interaction in the gills: Role of the RtxA13 toxin.</title>
        <authorList>
            <person name="Callol A."/>
            <person name="Pajuelo D."/>
            <person name="Ebbesson L."/>
            <person name="Teles M."/>
            <person name="MacKenzie S."/>
            <person name="Amaro C."/>
        </authorList>
    </citation>
    <scope>NUCLEOTIDE SEQUENCE</scope>
</reference>